<dbReference type="PANTHER" id="PTHR38046:SF1">
    <property type="entry name" value="CRYPTIC LOCI REGULATOR 2"/>
    <property type="match status" value="1"/>
</dbReference>
<dbReference type="Proteomes" id="UP000799440">
    <property type="component" value="Unassembled WGS sequence"/>
</dbReference>
<dbReference type="GO" id="GO:0031934">
    <property type="term" value="C:mating-type region heterochromatin"/>
    <property type="evidence" value="ECO:0007669"/>
    <property type="project" value="TreeGrafter"/>
</dbReference>
<dbReference type="PANTHER" id="PTHR38046">
    <property type="entry name" value="CRYPTIC LOCI REGULATOR 2"/>
    <property type="match status" value="1"/>
</dbReference>
<dbReference type="Pfam" id="PF16761">
    <property type="entry name" value="Clr2_transil"/>
    <property type="match status" value="1"/>
</dbReference>
<keyword evidence="5" id="KW-1185">Reference proteome</keyword>
<feature type="compositionally biased region" description="Polar residues" evidence="1">
    <location>
        <begin position="185"/>
        <end position="194"/>
    </location>
</feature>
<evidence type="ECO:0008006" key="6">
    <source>
        <dbReference type="Google" id="ProtNLM"/>
    </source>
</evidence>
<dbReference type="EMBL" id="MU006564">
    <property type="protein sequence ID" value="KAF2750327.1"/>
    <property type="molecule type" value="Genomic_DNA"/>
</dbReference>
<evidence type="ECO:0000259" key="2">
    <source>
        <dbReference type="Pfam" id="PF10383"/>
    </source>
</evidence>
<dbReference type="AlphaFoldDB" id="A0A6A6VME9"/>
<protein>
    <recommendedName>
        <fullName evidence="6">Cryptic loci regulator 2 N-terminal domain-containing protein</fullName>
    </recommendedName>
</protein>
<feature type="domain" description="Cryptic loci regulator 2 N-terminal" evidence="3">
    <location>
        <begin position="90"/>
        <end position="170"/>
    </location>
</feature>
<dbReference type="OrthoDB" id="2421327at2759"/>
<feature type="region of interest" description="Disordered" evidence="1">
    <location>
        <begin position="111"/>
        <end position="135"/>
    </location>
</feature>
<evidence type="ECO:0000256" key="1">
    <source>
        <dbReference type="SAM" id="MobiDB-lite"/>
    </source>
</evidence>
<evidence type="ECO:0000313" key="5">
    <source>
        <dbReference type="Proteomes" id="UP000799440"/>
    </source>
</evidence>
<sequence>MTQQITTPFFPLHIRRSDGKQTIVQKTSSIKNCPSTQQLDRTPNAQGVADYYRLIDYDEPKHLDWRKKLGGLLLREIGGSKYEDKWQTCLLYDLPEGYRLYEHIKSKADGQNKAVKNHSGGGHDRQDAYLYGHPKGPKKRFRSPVEFFPHLLWLATDETGDPENCTCKLCSPYQLDQEKPIAPPAQQTQRSPSVQALPRRPSEPAMSAGPTPKPAATPAPAPSPAVSQPSTPAASLLPQPRSVDQMVDSQYGKFLIRVGEVIWHEIDPPLSRIGVVVRRWVTKDGSNRRVYQILPLSHPYDNKTPELVYDEASLKPWLTKSPPVTYNCGFLQQNSAIHFSQVPWDGIIKSTPNPEIPQIDASILAAKAVDGTYTLFEQVTAPAGTRHEERHWNGIYFGAEKIWTGDPVRIHVGSGNDILVVHSIVERIPPSHQIPPRAQVSFTGDIYTYAEFPAPDPNALPTPPANPHLPSRMREDMRWRNEYLVPKRRRLGYWKLVAPNQRVDIADVQSRWYEFSLFFAELYKLAVDEGIEPGPWMNARGRSIRLAREPGHRTNGRVEAFGPSVPRGTQFVDGLEPPPPPPQQQQQGQNGPAVQMRGAQPMDLSEPAFDDLLNLEQFGDD</sequence>
<accession>A0A6A6VME9</accession>
<dbReference type="GO" id="GO:0033553">
    <property type="term" value="C:rDNA heterochromatin"/>
    <property type="evidence" value="ECO:0007669"/>
    <property type="project" value="TreeGrafter"/>
</dbReference>
<dbReference type="InterPro" id="IPR038986">
    <property type="entry name" value="Clr2"/>
</dbReference>
<evidence type="ECO:0000259" key="3">
    <source>
        <dbReference type="Pfam" id="PF16761"/>
    </source>
</evidence>
<feature type="compositionally biased region" description="Low complexity" evidence="1">
    <location>
        <begin position="224"/>
        <end position="235"/>
    </location>
</feature>
<dbReference type="InterPro" id="IPR018839">
    <property type="entry name" value="Tscrpt-silencing_Clr2_C"/>
</dbReference>
<feature type="compositionally biased region" description="Pro residues" evidence="1">
    <location>
        <begin position="211"/>
        <end position="223"/>
    </location>
</feature>
<gene>
    <name evidence="4" type="ORF">M011DRAFT_387503</name>
</gene>
<dbReference type="Pfam" id="PF10383">
    <property type="entry name" value="Clr2"/>
    <property type="match status" value="1"/>
</dbReference>
<evidence type="ECO:0000313" key="4">
    <source>
        <dbReference type="EMBL" id="KAF2750327.1"/>
    </source>
</evidence>
<feature type="domain" description="Cryptic loci regulator 2 C-terminal" evidence="2">
    <location>
        <begin position="391"/>
        <end position="514"/>
    </location>
</feature>
<reference evidence="4" key="1">
    <citation type="journal article" date="2020" name="Stud. Mycol.">
        <title>101 Dothideomycetes genomes: a test case for predicting lifestyles and emergence of pathogens.</title>
        <authorList>
            <person name="Haridas S."/>
            <person name="Albert R."/>
            <person name="Binder M."/>
            <person name="Bloem J."/>
            <person name="Labutti K."/>
            <person name="Salamov A."/>
            <person name="Andreopoulos B."/>
            <person name="Baker S."/>
            <person name="Barry K."/>
            <person name="Bills G."/>
            <person name="Bluhm B."/>
            <person name="Cannon C."/>
            <person name="Castanera R."/>
            <person name="Culley D."/>
            <person name="Daum C."/>
            <person name="Ezra D."/>
            <person name="Gonzalez J."/>
            <person name="Henrissat B."/>
            <person name="Kuo A."/>
            <person name="Liang C."/>
            <person name="Lipzen A."/>
            <person name="Lutzoni F."/>
            <person name="Magnuson J."/>
            <person name="Mondo S."/>
            <person name="Nolan M."/>
            <person name="Ohm R."/>
            <person name="Pangilinan J."/>
            <person name="Park H.-J."/>
            <person name="Ramirez L."/>
            <person name="Alfaro M."/>
            <person name="Sun H."/>
            <person name="Tritt A."/>
            <person name="Yoshinaga Y."/>
            <person name="Zwiers L.-H."/>
            <person name="Turgeon B."/>
            <person name="Goodwin S."/>
            <person name="Spatafora J."/>
            <person name="Crous P."/>
            <person name="Grigoriev I."/>
        </authorList>
    </citation>
    <scope>NUCLEOTIDE SEQUENCE</scope>
    <source>
        <strain evidence="4">CBS 119925</strain>
    </source>
</reference>
<feature type="region of interest" description="Disordered" evidence="1">
    <location>
        <begin position="562"/>
        <end position="608"/>
    </location>
</feature>
<name>A0A6A6VME9_9PLEO</name>
<dbReference type="GO" id="GO:0070824">
    <property type="term" value="C:SHREC complex"/>
    <property type="evidence" value="ECO:0007669"/>
    <property type="project" value="InterPro"/>
</dbReference>
<dbReference type="GO" id="GO:0030466">
    <property type="term" value="P:silent mating-type cassette heterochromatin formation"/>
    <property type="evidence" value="ECO:0007669"/>
    <property type="project" value="TreeGrafter"/>
</dbReference>
<organism evidence="4 5">
    <name type="scientific">Sporormia fimetaria CBS 119925</name>
    <dbReference type="NCBI Taxonomy" id="1340428"/>
    <lineage>
        <taxon>Eukaryota</taxon>
        <taxon>Fungi</taxon>
        <taxon>Dikarya</taxon>
        <taxon>Ascomycota</taxon>
        <taxon>Pezizomycotina</taxon>
        <taxon>Dothideomycetes</taxon>
        <taxon>Pleosporomycetidae</taxon>
        <taxon>Pleosporales</taxon>
        <taxon>Sporormiaceae</taxon>
        <taxon>Sporormia</taxon>
    </lineage>
</organism>
<dbReference type="InterPro" id="IPR031915">
    <property type="entry name" value="Clr2_N"/>
</dbReference>
<feature type="non-terminal residue" evidence="4">
    <location>
        <position position="621"/>
    </location>
</feature>
<feature type="region of interest" description="Disordered" evidence="1">
    <location>
        <begin position="182"/>
        <end position="238"/>
    </location>
</feature>
<proteinExistence type="predicted"/>